<organism evidence="1 2">
    <name type="scientific">Ciona savignyi</name>
    <name type="common">Pacific transparent sea squirt</name>
    <dbReference type="NCBI Taxonomy" id="51511"/>
    <lineage>
        <taxon>Eukaryota</taxon>
        <taxon>Metazoa</taxon>
        <taxon>Chordata</taxon>
        <taxon>Tunicata</taxon>
        <taxon>Ascidiacea</taxon>
        <taxon>Phlebobranchia</taxon>
        <taxon>Cionidae</taxon>
        <taxon>Ciona</taxon>
    </lineage>
</organism>
<reference evidence="2" key="1">
    <citation type="submission" date="2003-08" db="EMBL/GenBank/DDBJ databases">
        <authorList>
            <person name="Birren B."/>
            <person name="Nusbaum C."/>
            <person name="Abebe A."/>
            <person name="Abouelleil A."/>
            <person name="Adekoya E."/>
            <person name="Ait-zahra M."/>
            <person name="Allen N."/>
            <person name="Allen T."/>
            <person name="An P."/>
            <person name="Anderson M."/>
            <person name="Anderson S."/>
            <person name="Arachchi H."/>
            <person name="Armbruster J."/>
            <person name="Bachantsang P."/>
            <person name="Baldwin J."/>
            <person name="Barry A."/>
            <person name="Bayul T."/>
            <person name="Blitshsteyn B."/>
            <person name="Bloom T."/>
            <person name="Blye J."/>
            <person name="Boguslavskiy L."/>
            <person name="Borowsky M."/>
            <person name="Boukhgalter B."/>
            <person name="Brunache A."/>
            <person name="Butler J."/>
            <person name="Calixte N."/>
            <person name="Calvo S."/>
            <person name="Camarata J."/>
            <person name="Campo K."/>
            <person name="Chang J."/>
            <person name="Cheshatsang Y."/>
            <person name="Citroen M."/>
            <person name="Collymore A."/>
            <person name="Considine T."/>
            <person name="Cook A."/>
            <person name="Cooke P."/>
            <person name="Corum B."/>
            <person name="Cuomo C."/>
            <person name="David R."/>
            <person name="Dawoe T."/>
            <person name="Degray S."/>
            <person name="Dodge S."/>
            <person name="Dooley K."/>
            <person name="Dorje P."/>
            <person name="Dorjee K."/>
            <person name="Dorris L."/>
            <person name="Duffey N."/>
            <person name="Dupes A."/>
            <person name="Elkins T."/>
            <person name="Engels R."/>
            <person name="Erickson J."/>
            <person name="Farina A."/>
            <person name="Faro S."/>
            <person name="Ferreira P."/>
            <person name="Fischer H."/>
            <person name="Fitzgerald M."/>
            <person name="Foley K."/>
            <person name="Gage D."/>
            <person name="Galagan J."/>
            <person name="Gearin G."/>
            <person name="Gnerre S."/>
            <person name="Gnirke A."/>
            <person name="Goyette A."/>
            <person name="Graham J."/>
            <person name="Grandbois E."/>
            <person name="Gyaltsen K."/>
            <person name="Hafez N."/>
            <person name="Hagopian D."/>
            <person name="Hagos B."/>
            <person name="Hall J."/>
            <person name="Hatcher B."/>
            <person name="Heller A."/>
            <person name="Higgins H."/>
            <person name="Honan T."/>
            <person name="Horn A."/>
            <person name="Houde N."/>
            <person name="Hughes L."/>
            <person name="Hulme W."/>
            <person name="Husby E."/>
            <person name="Iliev I."/>
            <person name="Jaffe D."/>
            <person name="Jones C."/>
            <person name="Kamal M."/>
            <person name="Kamat A."/>
            <person name="Kamvysselis M."/>
            <person name="Karlsson E."/>
            <person name="Kells C."/>
            <person name="Kieu A."/>
            <person name="Kisner P."/>
            <person name="Kodira C."/>
            <person name="Kulbokas E."/>
            <person name="Labutti K."/>
            <person name="Lama D."/>
            <person name="Landers T."/>
            <person name="Leger J."/>
            <person name="Levine S."/>
            <person name="Lewis D."/>
            <person name="Lewis T."/>
            <person name="Lindblad-toh K."/>
            <person name="Liu X."/>
            <person name="Lokyitsang T."/>
            <person name="Lokyitsang Y."/>
            <person name="Lucien O."/>
            <person name="Lui A."/>
            <person name="Ma L.J."/>
            <person name="Mabbitt R."/>
            <person name="Macdonald J."/>
            <person name="Maclean C."/>
            <person name="Major J."/>
            <person name="Manning J."/>
            <person name="Marabella R."/>
            <person name="Maru K."/>
            <person name="Matthews C."/>
            <person name="Mauceli E."/>
            <person name="Mccarthy M."/>
            <person name="Mcdonough S."/>
            <person name="Mcghee T."/>
            <person name="Meldrim J."/>
            <person name="Meneus L."/>
            <person name="Mesirov J."/>
            <person name="Mihalev A."/>
            <person name="Mihova T."/>
            <person name="Mikkelsen T."/>
            <person name="Mlenga V."/>
            <person name="Moru K."/>
            <person name="Mozes J."/>
            <person name="Mulrain L."/>
            <person name="Munson G."/>
            <person name="Naylor J."/>
            <person name="Newes C."/>
            <person name="Nguyen C."/>
            <person name="Nguyen N."/>
            <person name="Nguyen T."/>
            <person name="Nicol R."/>
            <person name="Nielsen C."/>
            <person name="Nizzari M."/>
            <person name="Norbu C."/>
            <person name="Norbu N."/>
            <person name="O'donnell P."/>
            <person name="Okoawo O."/>
            <person name="O'leary S."/>
            <person name="Omotosho B."/>
            <person name="O'neill K."/>
            <person name="Osman S."/>
            <person name="Parker S."/>
            <person name="Perrin D."/>
            <person name="Phunkhang P."/>
            <person name="Piqani B."/>
            <person name="Purcell S."/>
            <person name="Rachupka T."/>
            <person name="Ramasamy U."/>
            <person name="Rameau R."/>
            <person name="Ray V."/>
            <person name="Raymond C."/>
            <person name="Retta R."/>
            <person name="Richardson S."/>
            <person name="Rise C."/>
            <person name="Rodriguez J."/>
            <person name="Rogers J."/>
            <person name="Rogov P."/>
            <person name="Rutman M."/>
            <person name="Schupbach R."/>
            <person name="Seaman C."/>
            <person name="Settipalli S."/>
            <person name="Sharpe T."/>
            <person name="Sheridan J."/>
            <person name="Sherpa N."/>
            <person name="Shi J."/>
            <person name="Smirnov S."/>
            <person name="Smith C."/>
            <person name="Sougnez C."/>
            <person name="Spencer B."/>
            <person name="Stalker J."/>
            <person name="Stange-thomann N."/>
            <person name="Stavropoulos S."/>
            <person name="Stetson K."/>
            <person name="Stone C."/>
            <person name="Stone S."/>
            <person name="Stubbs M."/>
            <person name="Talamas J."/>
            <person name="Tchuinga P."/>
            <person name="Tenzing P."/>
            <person name="Tesfaye S."/>
            <person name="Theodore J."/>
            <person name="Thoulutsang Y."/>
            <person name="Topham K."/>
            <person name="Towey S."/>
            <person name="Tsamla T."/>
            <person name="Tsomo N."/>
            <person name="Vallee D."/>
            <person name="Vassiliev H."/>
            <person name="Venkataraman V."/>
            <person name="Vinson J."/>
            <person name="Vo A."/>
            <person name="Wade C."/>
            <person name="Wang S."/>
            <person name="Wangchuk T."/>
            <person name="Wangdi T."/>
            <person name="Whittaker C."/>
            <person name="Wilkinson J."/>
            <person name="Wu Y."/>
            <person name="Wyman D."/>
            <person name="Yadav S."/>
            <person name="Yang S."/>
            <person name="Yang X."/>
            <person name="Yeager S."/>
            <person name="Yee E."/>
            <person name="Young G."/>
            <person name="Zainoun J."/>
            <person name="Zembeck L."/>
            <person name="Zimmer A."/>
            <person name="Zody M."/>
            <person name="Lander E."/>
        </authorList>
    </citation>
    <scope>NUCLEOTIDE SEQUENCE [LARGE SCALE GENOMIC DNA]</scope>
</reference>
<proteinExistence type="predicted"/>
<accession>H2ZLY4</accession>
<sequence>MGPSIGAFDESSNKMYGVSLNTNSSYSHADFPHFPKLDNISRFEDWSEPTIVKELGTKNILFTDLVVVCYDQLHLGIGKEFLIRCHQLARKRDFDTIVGMSITDNSARIASKYGWKCLKKIDLRSYRDSYTGEAVFAKATMPFVSVMYKDFRNINPKSKL</sequence>
<dbReference type="eggNOG" id="ENOG502SFIM">
    <property type="taxonomic scope" value="Eukaryota"/>
</dbReference>
<protein>
    <recommendedName>
        <fullName evidence="3">N-acetyltransferase domain-containing protein</fullName>
    </recommendedName>
</protein>
<evidence type="ECO:0008006" key="3">
    <source>
        <dbReference type="Google" id="ProtNLM"/>
    </source>
</evidence>
<evidence type="ECO:0000313" key="1">
    <source>
        <dbReference type="Ensembl" id="ENSCSAVP00000018600.1"/>
    </source>
</evidence>
<keyword evidence="2" id="KW-1185">Reference proteome</keyword>
<reference evidence="1" key="2">
    <citation type="submission" date="2025-08" db="UniProtKB">
        <authorList>
            <consortium name="Ensembl"/>
        </authorList>
    </citation>
    <scope>IDENTIFICATION</scope>
</reference>
<dbReference type="Gene3D" id="3.40.630.30">
    <property type="match status" value="1"/>
</dbReference>
<dbReference type="Ensembl" id="ENSCSAVT00000018802.1">
    <property type="protein sequence ID" value="ENSCSAVP00000018600.1"/>
    <property type="gene ID" value="ENSCSAVG00000010930.1"/>
</dbReference>
<reference evidence="1" key="3">
    <citation type="submission" date="2025-09" db="UniProtKB">
        <authorList>
            <consortium name="Ensembl"/>
        </authorList>
    </citation>
    <scope>IDENTIFICATION</scope>
</reference>
<evidence type="ECO:0000313" key="2">
    <source>
        <dbReference type="Proteomes" id="UP000007875"/>
    </source>
</evidence>
<dbReference type="HOGENOM" id="CLU_106763_0_0_1"/>
<dbReference type="InParanoid" id="H2ZLY4"/>
<dbReference type="GeneTree" id="ENSGT00390000017988"/>
<dbReference type="Proteomes" id="UP000007875">
    <property type="component" value="Unassembled WGS sequence"/>
</dbReference>
<dbReference type="AlphaFoldDB" id="H2ZLY4"/>
<name>H2ZLY4_CIOSA</name>